<evidence type="ECO:0008006" key="5">
    <source>
        <dbReference type="Google" id="ProtNLM"/>
    </source>
</evidence>
<evidence type="ECO:0000256" key="1">
    <source>
        <dbReference type="SAM" id="MobiDB-lite"/>
    </source>
</evidence>
<keyword evidence="2" id="KW-1133">Transmembrane helix</keyword>
<dbReference type="Proteomes" id="UP000018050">
    <property type="component" value="Unassembled WGS sequence"/>
</dbReference>
<protein>
    <recommendedName>
        <fullName evidence="5">Transmembrane protein</fullName>
    </recommendedName>
</protein>
<dbReference type="GeneID" id="25269225"/>
<evidence type="ECO:0000313" key="4">
    <source>
        <dbReference type="Proteomes" id="UP000018050"/>
    </source>
</evidence>
<feature type="region of interest" description="Disordered" evidence="1">
    <location>
        <begin position="268"/>
        <end position="389"/>
    </location>
</feature>
<gene>
    <name evidence="3" type="ORF">EAH_00011550</name>
</gene>
<dbReference type="RefSeq" id="XP_013250286.1">
    <property type="nucleotide sequence ID" value="XM_013394832.1"/>
</dbReference>
<keyword evidence="2" id="KW-0472">Membrane</keyword>
<keyword evidence="4" id="KW-1185">Reference proteome</keyword>
<dbReference type="OrthoDB" id="347378at2759"/>
<organism evidence="3 4">
    <name type="scientific">Eimeria acervulina</name>
    <name type="common">Coccidian parasite</name>
    <dbReference type="NCBI Taxonomy" id="5801"/>
    <lineage>
        <taxon>Eukaryota</taxon>
        <taxon>Sar</taxon>
        <taxon>Alveolata</taxon>
        <taxon>Apicomplexa</taxon>
        <taxon>Conoidasida</taxon>
        <taxon>Coccidia</taxon>
        <taxon>Eucoccidiorida</taxon>
        <taxon>Eimeriorina</taxon>
        <taxon>Eimeriidae</taxon>
        <taxon>Eimeria</taxon>
    </lineage>
</organism>
<feature type="compositionally biased region" description="Polar residues" evidence="1">
    <location>
        <begin position="307"/>
        <end position="321"/>
    </location>
</feature>
<reference evidence="3" key="2">
    <citation type="submission" date="2013-10" db="EMBL/GenBank/DDBJ databases">
        <authorList>
            <person name="Aslett M."/>
        </authorList>
    </citation>
    <scope>NUCLEOTIDE SEQUENCE [LARGE SCALE GENOMIC DNA]</scope>
    <source>
        <strain evidence="3">Houghton</strain>
    </source>
</reference>
<evidence type="ECO:0000313" key="3">
    <source>
        <dbReference type="EMBL" id="CDI79646.1"/>
    </source>
</evidence>
<keyword evidence="2" id="KW-0812">Transmembrane</keyword>
<feature type="compositionally biased region" description="Basic residues" evidence="1">
    <location>
        <begin position="356"/>
        <end position="365"/>
    </location>
</feature>
<evidence type="ECO:0000256" key="2">
    <source>
        <dbReference type="SAM" id="Phobius"/>
    </source>
</evidence>
<feature type="transmembrane region" description="Helical" evidence="2">
    <location>
        <begin position="64"/>
        <end position="86"/>
    </location>
</feature>
<dbReference type="OMA" id="GAPEWEN"/>
<dbReference type="AlphaFoldDB" id="U6GHC4"/>
<dbReference type="EMBL" id="HG671057">
    <property type="protein sequence ID" value="CDI79646.1"/>
    <property type="molecule type" value="Genomic_DNA"/>
</dbReference>
<name>U6GHC4_EIMAC</name>
<dbReference type="VEuPathDB" id="ToxoDB:EAH_00011550"/>
<sequence length="616" mass="67070">MLVPTMGTAGAPEWENAQNTLISPPSYNAGGSLDAVSSLQTAPSGELLPKPGTGLGRRRPHHNAWSYVYVLASTVALVVTLALLVYCRATQNSRKTGHLMQRRLSDREEEEDLDKLLEDCIELWEEAGFSPGASAFDEEPAAKKARLFFMLKESAETYESGQVGTSQALQAGAFGAFGFPHASSVYEQPLPEESTALMTLQLGGVQGYRGVTGPLDAPPEEAYRAGDSDDNSPAGSFPWLVSLLRTPPKNPAFRRVFFSFHGQGGQVPARNYAQAEPPRSPNRDLGGEGSAQRALRRARASVSSQADETSSPSTSRDASGTGSKGLSDEDWIPAGSDPSSTGVLKQGPEGEPLRSSIRRGRRKRSKEGTSKKGGDQREVDPGTGTQSFNEMLQKKVAEGELTEEDKTRYHPFVRLPQQVPTDILTSFDGFNALTAKFSGRSPLGSFASMRKIFSKASLSAADVGELMADCACLIAYARMKIVLFPSRLNAFYAARRLGALLMVFDALVSSIAVLGDKMNANTWWDSFAESFTTEYTFVPQARARRSTEKLGMLAQRLSAAVDIYKTGTRPPLKEVIYLKRQILANLKSSSIFDDPIWTAWEKDDEVFTRIVEGFDE</sequence>
<reference evidence="3" key="1">
    <citation type="submission" date="2013-10" db="EMBL/GenBank/DDBJ databases">
        <title>Genomic analysis of the causative agents of coccidiosis in chickens.</title>
        <authorList>
            <person name="Reid A.J."/>
            <person name="Blake D."/>
            <person name="Billington K."/>
            <person name="Browne H."/>
            <person name="Dunn M."/>
            <person name="Hung S."/>
            <person name="Kawahara F."/>
            <person name="Miranda-Saavedra D."/>
            <person name="Mourier T."/>
            <person name="Nagra H."/>
            <person name="Otto T.D."/>
            <person name="Rawlings N."/>
            <person name="Sanchez A."/>
            <person name="Sanders M."/>
            <person name="Subramaniam C."/>
            <person name="Tay Y."/>
            <person name="Dear P."/>
            <person name="Doerig C."/>
            <person name="Gruber A."/>
            <person name="Parkinson J."/>
            <person name="Shirley M."/>
            <person name="Wan K.L."/>
            <person name="Berriman M."/>
            <person name="Tomley F."/>
            <person name="Pain A."/>
        </authorList>
    </citation>
    <scope>NUCLEOTIDE SEQUENCE [LARGE SCALE GENOMIC DNA]</scope>
    <source>
        <strain evidence="3">Houghton</strain>
    </source>
</reference>
<proteinExistence type="predicted"/>
<feature type="region of interest" description="Disordered" evidence="1">
    <location>
        <begin position="211"/>
        <end position="231"/>
    </location>
</feature>
<accession>U6GHC4</accession>
<feature type="compositionally biased region" description="Basic and acidic residues" evidence="1">
    <location>
        <begin position="366"/>
        <end position="380"/>
    </location>
</feature>